<keyword evidence="1" id="KW-0472">Membrane</keyword>
<keyword evidence="1" id="KW-0812">Transmembrane</keyword>
<dbReference type="STRING" id="381666.H16_A2516"/>
<dbReference type="HOGENOM" id="CLU_106186_1_0_4"/>
<dbReference type="KEGG" id="reh:H16_A2516"/>
<sequence length="175" mass="18874">MAGTTLRMGPSSPTRASPPHAAMIADPLFRFLHVAGVAVWVGGMFFAYLCLRPVAGTVLEPPPRLRLWRGVFARFFPWVWAAVIAILLSGAAMMAAVGMSAAPRNWHLMMGVGLVMTVIFCYVWFGPYRVLGRAVDAQDWPAAGAALNRIRQAVGTNLVLGLVNIAVATLGRWLA</sequence>
<accession>Q0K8R7</accession>
<evidence type="ECO:0000259" key="2">
    <source>
        <dbReference type="Pfam" id="PF05425"/>
    </source>
</evidence>
<feature type="transmembrane region" description="Helical" evidence="1">
    <location>
        <begin position="106"/>
        <end position="125"/>
    </location>
</feature>
<proteinExistence type="predicted"/>
<dbReference type="Proteomes" id="UP000008210">
    <property type="component" value="Chromosome 1"/>
</dbReference>
<keyword evidence="1" id="KW-1133">Transmembrane helix</keyword>
<evidence type="ECO:0000313" key="3">
    <source>
        <dbReference type="EMBL" id="CAJ93604.1"/>
    </source>
</evidence>
<name>Q0K8R7_CUPNH</name>
<reference evidence="3 4" key="1">
    <citation type="journal article" date="2006" name="Nat. Biotechnol.">
        <title>Genome sequence of the bioplastic-producing 'Knallgas' bacterium Ralstonia eutropha H16.</title>
        <authorList>
            <person name="Pohlmann A."/>
            <person name="Fricke W.F."/>
            <person name="Reinecke F."/>
            <person name="Kusian B."/>
            <person name="Liesegang H."/>
            <person name="Cramm R."/>
            <person name="Eitinger T."/>
            <person name="Ewering C."/>
            <person name="Potter M."/>
            <person name="Schwartz E."/>
            <person name="Strittmatter A."/>
            <person name="Voss I."/>
            <person name="Gottschalk G."/>
            <person name="Steinbuechel A."/>
            <person name="Friedrich B."/>
            <person name="Bowien B."/>
        </authorList>
    </citation>
    <scope>NUCLEOTIDE SEQUENCE [LARGE SCALE GENOMIC DNA]</scope>
    <source>
        <strain evidence="4">ATCC 17699 / DSM 428 / KCTC 22496 / NCIMB 10442 / H16 / Stanier 337</strain>
    </source>
</reference>
<dbReference type="Pfam" id="PF05425">
    <property type="entry name" value="CopD"/>
    <property type="match status" value="1"/>
</dbReference>
<gene>
    <name evidence="3" type="ordered locus">H16_A2516</name>
</gene>
<feature type="transmembrane region" description="Helical" evidence="1">
    <location>
        <begin position="31"/>
        <end position="51"/>
    </location>
</feature>
<keyword evidence="4" id="KW-1185">Reference proteome</keyword>
<feature type="transmembrane region" description="Helical" evidence="1">
    <location>
        <begin position="71"/>
        <end position="94"/>
    </location>
</feature>
<dbReference type="EMBL" id="AM260479">
    <property type="protein sequence ID" value="CAJ93604.1"/>
    <property type="molecule type" value="Genomic_DNA"/>
</dbReference>
<protein>
    <submittedName>
        <fullName evidence="3">Hypothetical membrane spanning protein</fullName>
    </submittedName>
</protein>
<dbReference type="GO" id="GO:0016020">
    <property type="term" value="C:membrane"/>
    <property type="evidence" value="ECO:0007669"/>
    <property type="project" value="InterPro"/>
</dbReference>
<feature type="domain" description="Copper resistance protein D" evidence="2">
    <location>
        <begin position="71"/>
        <end position="169"/>
    </location>
</feature>
<organism evidence="3 4">
    <name type="scientific">Cupriavidus necator (strain ATCC 17699 / DSM 428 / KCTC 22496 / NCIMB 10442 / H16 / Stanier 337)</name>
    <name type="common">Ralstonia eutropha</name>
    <dbReference type="NCBI Taxonomy" id="381666"/>
    <lineage>
        <taxon>Bacteria</taxon>
        <taxon>Pseudomonadati</taxon>
        <taxon>Pseudomonadota</taxon>
        <taxon>Betaproteobacteria</taxon>
        <taxon>Burkholderiales</taxon>
        <taxon>Burkholderiaceae</taxon>
        <taxon>Cupriavidus</taxon>
    </lineage>
</organism>
<evidence type="ECO:0000256" key="1">
    <source>
        <dbReference type="SAM" id="Phobius"/>
    </source>
</evidence>
<dbReference type="eggNOG" id="COG5615">
    <property type="taxonomic scope" value="Bacteria"/>
</dbReference>
<dbReference type="AlphaFoldDB" id="Q0K8R7"/>
<evidence type="ECO:0000313" key="4">
    <source>
        <dbReference type="Proteomes" id="UP000008210"/>
    </source>
</evidence>
<dbReference type="InterPro" id="IPR008457">
    <property type="entry name" value="Cu-R_CopD_dom"/>
</dbReference>